<dbReference type="PANTHER" id="PTHR31008">
    <property type="entry name" value="COP1-INTERACTING PROTEIN-RELATED"/>
    <property type="match status" value="1"/>
</dbReference>
<feature type="compositionally biased region" description="Basic and acidic residues" evidence="1">
    <location>
        <begin position="400"/>
        <end position="419"/>
    </location>
</feature>
<organism evidence="2 3">
    <name type="scientific">Rhodamnia argentea</name>
    <dbReference type="NCBI Taxonomy" id="178133"/>
    <lineage>
        <taxon>Eukaryota</taxon>
        <taxon>Viridiplantae</taxon>
        <taxon>Streptophyta</taxon>
        <taxon>Embryophyta</taxon>
        <taxon>Tracheophyta</taxon>
        <taxon>Spermatophyta</taxon>
        <taxon>Magnoliopsida</taxon>
        <taxon>eudicotyledons</taxon>
        <taxon>Gunneridae</taxon>
        <taxon>Pentapetalae</taxon>
        <taxon>rosids</taxon>
        <taxon>malvids</taxon>
        <taxon>Myrtales</taxon>
        <taxon>Myrtaceae</taxon>
        <taxon>Myrtoideae</taxon>
        <taxon>Myrteae</taxon>
        <taxon>Australasian group</taxon>
        <taxon>Rhodamnia</taxon>
    </lineage>
</organism>
<feature type="compositionally biased region" description="Basic and acidic residues" evidence="1">
    <location>
        <begin position="797"/>
        <end position="839"/>
    </location>
</feature>
<feature type="region of interest" description="Disordered" evidence="1">
    <location>
        <begin position="1212"/>
        <end position="1316"/>
    </location>
</feature>
<feature type="compositionally biased region" description="Low complexity" evidence="1">
    <location>
        <begin position="487"/>
        <end position="498"/>
    </location>
</feature>
<feature type="region of interest" description="Disordered" evidence="1">
    <location>
        <begin position="274"/>
        <end position="314"/>
    </location>
</feature>
<dbReference type="RefSeq" id="XP_030533910.1">
    <property type="nucleotide sequence ID" value="XM_030678050.2"/>
</dbReference>
<evidence type="ECO:0000313" key="3">
    <source>
        <dbReference type="RefSeq" id="XP_030533910.1"/>
    </source>
</evidence>
<feature type="compositionally biased region" description="Low complexity" evidence="1">
    <location>
        <begin position="449"/>
        <end position="459"/>
    </location>
</feature>
<dbReference type="PANTHER" id="PTHR31008:SF2">
    <property type="entry name" value="COP1-INTERACTING PROTEIN-LIKE PROTEIN"/>
    <property type="match status" value="1"/>
</dbReference>
<evidence type="ECO:0000313" key="2">
    <source>
        <dbReference type="Proteomes" id="UP000827889"/>
    </source>
</evidence>
<feature type="region of interest" description="Disordered" evidence="1">
    <location>
        <begin position="361"/>
        <end position="505"/>
    </location>
</feature>
<dbReference type="KEGG" id="rarg:115743324"/>
<dbReference type="GeneID" id="115743324"/>
<gene>
    <name evidence="3" type="primary">LOC115743324</name>
</gene>
<protein>
    <submittedName>
        <fullName evidence="3">COP1-interacting protein 7 isoform X1</fullName>
    </submittedName>
</protein>
<keyword evidence="2" id="KW-1185">Reference proteome</keyword>
<feature type="region of interest" description="Disordered" evidence="1">
    <location>
        <begin position="1010"/>
        <end position="1060"/>
    </location>
</feature>
<name>A0A8B8PGI2_9MYRT</name>
<dbReference type="Proteomes" id="UP000827889">
    <property type="component" value="Chromosome 1"/>
</dbReference>
<feature type="compositionally biased region" description="Polar residues" evidence="1">
    <location>
        <begin position="883"/>
        <end position="927"/>
    </location>
</feature>
<accession>A0A8B8PGI2</accession>
<feature type="compositionally biased region" description="Polar residues" evidence="1">
    <location>
        <begin position="1239"/>
        <end position="1257"/>
    </location>
</feature>
<feature type="region of interest" description="Disordered" evidence="1">
    <location>
        <begin position="743"/>
        <end position="985"/>
    </location>
</feature>
<feature type="compositionally biased region" description="Basic and acidic residues" evidence="1">
    <location>
        <begin position="743"/>
        <end position="782"/>
    </location>
</feature>
<feature type="compositionally biased region" description="Basic and acidic residues" evidence="1">
    <location>
        <begin position="1212"/>
        <end position="1227"/>
    </location>
</feature>
<reference evidence="2" key="1">
    <citation type="submission" date="2025-05" db="UniProtKB">
        <authorList>
            <consortium name="RefSeq"/>
        </authorList>
    </citation>
    <scope>NUCLEOTIDE SEQUENCE [LARGE SCALE GENOMIC DNA]</scope>
</reference>
<feature type="compositionally biased region" description="Polar residues" evidence="1">
    <location>
        <begin position="1029"/>
        <end position="1045"/>
    </location>
</feature>
<feature type="compositionally biased region" description="Basic and acidic residues" evidence="1">
    <location>
        <begin position="974"/>
        <end position="985"/>
    </location>
</feature>
<feature type="compositionally biased region" description="Basic residues" evidence="1">
    <location>
        <begin position="1228"/>
        <end position="1237"/>
    </location>
</feature>
<reference evidence="3" key="2">
    <citation type="submission" date="2025-08" db="UniProtKB">
        <authorList>
            <consortium name="RefSeq"/>
        </authorList>
    </citation>
    <scope>IDENTIFICATION</scope>
    <source>
        <tissue evidence="3">Leaf</tissue>
    </source>
</reference>
<sequence length="1316" mass="145006">MKPSTRLDSAVFQLTPTRTRCDLVIVANGKNVKLASGLLNPFLAHLKAAQEQMARGGYSIILEPEPGSDAAWFTKGTVERFVRFVSTPEILERVYTLESEILQIEEAIVIQSNNDGGLHSVEDHGGKPAESVEGGNPLLEGNEDKALVIYTPSAQPSKASGSTSQEGNSKVQLLKVLETRKSVLQKEQGMAFARAVAAGFEIDNLQTLMSFAERFGASRLMDACTKFIELWKRKHESGQWLEIEAAEALSSQSDFAAMSASGIMLSDISNKQKEAWSESRNAPASEFNGHPSTSPSGAEKPPINHQAPHGGHDYFPAHFPNAMFPPWAMHSPPGAPPVYQPYPVQPMPYYQSYPANGPFFQPAYAPVQDPRSSNDRKTRHRRHSVESGELYSESEASEEDCSKTKSPEPFESEKEDLALRKKTGRSSKKQAGMVVIRNINYITPKRRNSSNGESHSVSDSESEEDNGEMELSQNPKRSSKGKDKDGSSINKSISSDNNEAVNGNETDGAHWQAFQSFLLRDNDEEKRAADNGMFSMEKEVRSRRRQNMRNDDPLALGERYMDQSQRGSLANMQKMSGKANFITRASADGAMMSTGVSKGSDGRMSLDGHLDVQYTEVSGRRVAYRRTENDDFMIHRGENINVVCPSDLAEDENTTHNSNTKWPSNVHDDSHIVPLRLIPVSGIEDAERKALDIDSEFPFTSQRTVNASEPNYEPDYMSLMPERGTERASIGYDPALDYEMQAQKRENTSQDKSEKEEGKQASKKPGKDQNSKHTRDAFDKKKNVGPIRKGKPSKLSPLEEARARAERLRSYKADLQKMKKEKEEEQRKRLEALKLERQKRIAARGSSIPAQPALPSQQTRKRLPTKLSPGSHKGSKFSDAEPGSSSPLQRSSFRTFSVGSSESQKTSKTTRSIAANTSSGNRPSRSVPSFPEEIKENGSVTPETKVSMARIRRLSEPRMTSSHNVSSVNLRNTEVTRQKVSDGTDSKNISAIISLDRSKAATLPELRIRTPKLADNCASKSAPKDAGAQATNKNKSMSSRGSELNNGDDPLSHQSDGDDNPVIEKTLVMLEPEKPAATMLQGSQEKVQLLKEDSNIGKLGDKPEIVTNDIALHRPTALPNTNGPNQKNTEVHEEISNLKVTTCNGEASVKFLSLSTADKTYHAPYARVSSLEDSCMENTEYGKALTTSYEFKTVCPESIKLPISDTENLKIEKMPETVDKQSKESTKGFRRLLKFGRKGSSSTTSGVNEADNGSVSESDADDHATHSAPSIEASTLKNLISQDETPTAVTTPKKSSRPFSLLSPFRSKNSEKKVTT</sequence>
<feature type="compositionally biased region" description="Polar residues" evidence="1">
    <location>
        <begin position="1272"/>
        <end position="1293"/>
    </location>
</feature>
<proteinExistence type="predicted"/>
<dbReference type="OrthoDB" id="1928292at2759"/>
<feature type="compositionally biased region" description="Polar residues" evidence="1">
    <location>
        <begin position="958"/>
        <end position="973"/>
    </location>
</feature>
<feature type="region of interest" description="Disordered" evidence="1">
    <location>
        <begin position="115"/>
        <end position="134"/>
    </location>
</feature>
<evidence type="ECO:0000256" key="1">
    <source>
        <dbReference type="SAM" id="MobiDB-lite"/>
    </source>
</evidence>